<accession>A0A0D7AWI0</accession>
<feature type="compositionally biased region" description="Pro residues" evidence="1">
    <location>
        <begin position="119"/>
        <end position="133"/>
    </location>
</feature>
<organism evidence="2 3">
    <name type="scientific">Cylindrobasidium torrendii FP15055 ss-10</name>
    <dbReference type="NCBI Taxonomy" id="1314674"/>
    <lineage>
        <taxon>Eukaryota</taxon>
        <taxon>Fungi</taxon>
        <taxon>Dikarya</taxon>
        <taxon>Basidiomycota</taxon>
        <taxon>Agaricomycotina</taxon>
        <taxon>Agaricomycetes</taxon>
        <taxon>Agaricomycetidae</taxon>
        <taxon>Agaricales</taxon>
        <taxon>Marasmiineae</taxon>
        <taxon>Physalacriaceae</taxon>
        <taxon>Cylindrobasidium</taxon>
    </lineage>
</organism>
<keyword evidence="3" id="KW-1185">Reference proteome</keyword>
<evidence type="ECO:0000313" key="3">
    <source>
        <dbReference type="Proteomes" id="UP000054007"/>
    </source>
</evidence>
<sequence length="363" mass="40986">MSHYGNSPWAMAPREIDMASHKRTPMQNHAAMPPPYQCYPLKRQFCGDPAKPFIFPDLHDDWTPTLHNSPQMSPNYHPPVPVMPPPCIWGPRPHTKAVRMTPREDFPRKDLVPPMIPPNGFPHVARPPGPPPGAMNHASQDGRSPPQHYGHSMHGPPAPLGLPRVQPFPDTPSVELPLVQVPKRHRQVTADLNYEPPEPDYSEDQNHVISDARNMVAVNRKLRLSQQAEEIRRRAQHAWETAQRVAYEARYNDGQFRRSVYLPGTTLPVFHPPSRETRCGHAHVRDPALLPAHLEGSECPPVPHRHVLMHVLEICGTGERVATQELRDVPCALVGKIPPPSQHWRYNEGSGQKGCAFKTTFYH</sequence>
<evidence type="ECO:0000313" key="2">
    <source>
        <dbReference type="EMBL" id="KIY62345.1"/>
    </source>
</evidence>
<proteinExistence type="predicted"/>
<name>A0A0D7AWI0_9AGAR</name>
<gene>
    <name evidence="2" type="ORF">CYLTODRAFT_494697</name>
</gene>
<dbReference type="Proteomes" id="UP000054007">
    <property type="component" value="Unassembled WGS sequence"/>
</dbReference>
<dbReference type="AlphaFoldDB" id="A0A0D7AWI0"/>
<evidence type="ECO:0000256" key="1">
    <source>
        <dbReference type="SAM" id="MobiDB-lite"/>
    </source>
</evidence>
<feature type="region of interest" description="Disordered" evidence="1">
    <location>
        <begin position="119"/>
        <end position="170"/>
    </location>
</feature>
<dbReference type="EMBL" id="KN880793">
    <property type="protein sequence ID" value="KIY62345.1"/>
    <property type="molecule type" value="Genomic_DNA"/>
</dbReference>
<reference evidence="2 3" key="1">
    <citation type="journal article" date="2015" name="Fungal Genet. Biol.">
        <title>Evolution of novel wood decay mechanisms in Agaricales revealed by the genome sequences of Fistulina hepatica and Cylindrobasidium torrendii.</title>
        <authorList>
            <person name="Floudas D."/>
            <person name="Held B.W."/>
            <person name="Riley R."/>
            <person name="Nagy L.G."/>
            <person name="Koehler G."/>
            <person name="Ransdell A.S."/>
            <person name="Younus H."/>
            <person name="Chow J."/>
            <person name="Chiniquy J."/>
            <person name="Lipzen A."/>
            <person name="Tritt A."/>
            <person name="Sun H."/>
            <person name="Haridas S."/>
            <person name="LaButti K."/>
            <person name="Ohm R.A."/>
            <person name="Kues U."/>
            <person name="Blanchette R.A."/>
            <person name="Grigoriev I.V."/>
            <person name="Minto R.E."/>
            <person name="Hibbett D.S."/>
        </authorList>
    </citation>
    <scope>NUCLEOTIDE SEQUENCE [LARGE SCALE GENOMIC DNA]</scope>
    <source>
        <strain evidence="2 3">FP15055 ss-10</strain>
    </source>
</reference>
<protein>
    <submittedName>
        <fullName evidence="2">Uncharacterized protein</fullName>
    </submittedName>
</protein>